<dbReference type="RefSeq" id="WP_111265762.1">
    <property type="nucleotide sequence ID" value="NZ_CP029843.1"/>
</dbReference>
<dbReference type="AlphaFoldDB" id="A0A2U9T5E0"/>
<evidence type="ECO:0000259" key="1">
    <source>
        <dbReference type="Pfam" id="PF13470"/>
    </source>
</evidence>
<dbReference type="InterPro" id="IPR002850">
    <property type="entry name" value="PIN_toxin-like"/>
</dbReference>
<organism evidence="2 3">
    <name type="scientific">Marilutibacter maris</name>
    <dbReference type="NCBI Taxonomy" id="1605891"/>
    <lineage>
        <taxon>Bacteria</taxon>
        <taxon>Pseudomonadati</taxon>
        <taxon>Pseudomonadota</taxon>
        <taxon>Gammaproteobacteria</taxon>
        <taxon>Lysobacterales</taxon>
        <taxon>Lysobacteraceae</taxon>
        <taxon>Marilutibacter</taxon>
    </lineage>
</organism>
<dbReference type="Pfam" id="PF13470">
    <property type="entry name" value="PIN_3"/>
    <property type="match status" value="1"/>
</dbReference>
<keyword evidence="3" id="KW-1185">Reference proteome</keyword>
<dbReference type="PANTHER" id="PTHR34610:SF3">
    <property type="entry name" value="SSL7007 PROTEIN"/>
    <property type="match status" value="1"/>
</dbReference>
<dbReference type="PANTHER" id="PTHR34610">
    <property type="entry name" value="SSL7007 PROTEIN"/>
    <property type="match status" value="1"/>
</dbReference>
<protein>
    <submittedName>
        <fullName evidence="2">Toxin</fullName>
    </submittedName>
</protein>
<dbReference type="EMBL" id="CP029843">
    <property type="protein sequence ID" value="AWV06605.1"/>
    <property type="molecule type" value="Genomic_DNA"/>
</dbReference>
<dbReference type="Proteomes" id="UP000249447">
    <property type="component" value="Chromosome"/>
</dbReference>
<gene>
    <name evidence="2" type="ORF">C9I47_0884</name>
</gene>
<accession>A0A2U9T5E0</accession>
<dbReference type="KEGG" id="lmb:C9I47_0884"/>
<evidence type="ECO:0000313" key="3">
    <source>
        <dbReference type="Proteomes" id="UP000249447"/>
    </source>
</evidence>
<dbReference type="OrthoDB" id="9802272at2"/>
<reference evidence="2 3" key="1">
    <citation type="submission" date="2018-05" db="EMBL/GenBank/DDBJ databases">
        <title>The complete genome of Lysobacter maris HZ9B, a marine bacterium antagonistic against terrestrial plant pathogens.</title>
        <authorList>
            <person name="Zhang X.-Q."/>
        </authorList>
    </citation>
    <scope>NUCLEOTIDE SEQUENCE [LARGE SCALE GENOMIC DNA]</scope>
    <source>
        <strain evidence="2 3">HZ9B</strain>
    </source>
</reference>
<name>A0A2U9T5E0_9GAMM</name>
<dbReference type="InterPro" id="IPR029060">
    <property type="entry name" value="PIN-like_dom_sf"/>
</dbReference>
<proteinExistence type="predicted"/>
<dbReference type="SUPFAM" id="SSF88723">
    <property type="entry name" value="PIN domain-like"/>
    <property type="match status" value="1"/>
</dbReference>
<dbReference type="InterPro" id="IPR002716">
    <property type="entry name" value="PIN_dom"/>
</dbReference>
<dbReference type="NCBIfam" id="TIGR00305">
    <property type="entry name" value="putative toxin-antitoxin system toxin component, PIN family"/>
    <property type="match status" value="1"/>
</dbReference>
<evidence type="ECO:0000313" key="2">
    <source>
        <dbReference type="EMBL" id="AWV06605.1"/>
    </source>
</evidence>
<feature type="domain" description="PIN" evidence="1">
    <location>
        <begin position="9"/>
        <end position="121"/>
    </location>
</feature>
<sequence>MAPSPAPARIVLDTNAWLDLLVFADPRIAAIEAALSGGRLEAITSEPCREEWRRVLGYPLLSLAPPRREALMTAFDARARIVEVAPAGAELLPQCRDRDDQKFLELALAGGARWLISRDKALLRLNRRTRRDGLFEILVPEAWRPSLGPVP</sequence>